<organism evidence="2 3">
    <name type="scientific">Dendrobium thyrsiflorum</name>
    <name type="common">Pinecone-like raceme dendrobium</name>
    <name type="synonym">Orchid</name>
    <dbReference type="NCBI Taxonomy" id="117978"/>
    <lineage>
        <taxon>Eukaryota</taxon>
        <taxon>Viridiplantae</taxon>
        <taxon>Streptophyta</taxon>
        <taxon>Embryophyta</taxon>
        <taxon>Tracheophyta</taxon>
        <taxon>Spermatophyta</taxon>
        <taxon>Magnoliopsida</taxon>
        <taxon>Liliopsida</taxon>
        <taxon>Asparagales</taxon>
        <taxon>Orchidaceae</taxon>
        <taxon>Epidendroideae</taxon>
        <taxon>Malaxideae</taxon>
        <taxon>Dendrobiinae</taxon>
        <taxon>Dendrobium</taxon>
    </lineage>
</organism>
<comment type="caution">
    <text evidence="2">The sequence shown here is derived from an EMBL/GenBank/DDBJ whole genome shotgun (WGS) entry which is preliminary data.</text>
</comment>
<reference evidence="2 3" key="1">
    <citation type="journal article" date="2024" name="Plant Biotechnol. J.">
        <title>Dendrobium thyrsiflorum genome and its molecular insights into genes involved in important horticultural traits.</title>
        <authorList>
            <person name="Chen B."/>
            <person name="Wang J.Y."/>
            <person name="Zheng P.J."/>
            <person name="Li K.L."/>
            <person name="Liang Y.M."/>
            <person name="Chen X.F."/>
            <person name="Zhang C."/>
            <person name="Zhao X."/>
            <person name="He X."/>
            <person name="Zhang G.Q."/>
            <person name="Liu Z.J."/>
            <person name="Xu Q."/>
        </authorList>
    </citation>
    <scope>NUCLEOTIDE SEQUENCE [LARGE SCALE GENOMIC DNA]</scope>
    <source>
        <strain evidence="2">GZMU011</strain>
    </source>
</reference>
<evidence type="ECO:0000313" key="3">
    <source>
        <dbReference type="Proteomes" id="UP001552299"/>
    </source>
</evidence>
<accession>A0ABD0V6T2</accession>
<evidence type="ECO:0000313" key="2">
    <source>
        <dbReference type="EMBL" id="KAL0920446.1"/>
    </source>
</evidence>
<feature type="transmembrane region" description="Helical" evidence="1">
    <location>
        <begin position="27"/>
        <end position="48"/>
    </location>
</feature>
<evidence type="ECO:0000256" key="1">
    <source>
        <dbReference type="SAM" id="Phobius"/>
    </source>
</evidence>
<keyword evidence="1" id="KW-0812">Transmembrane</keyword>
<sequence>MSVGSSRKLLPRVVANNVGGNLNRRCYWVALYFLLLLSSLEAFVYFVPASVWYQSKSLGFPLDVSVLCVVARFSVLAPLGFPRFISWMAAFGGGGLGFCAAFWGPVFWALRFSLSLLEPNGNCNFI</sequence>
<keyword evidence="1" id="KW-1133">Transmembrane helix</keyword>
<protein>
    <submittedName>
        <fullName evidence="2">Uncharacterized protein</fullName>
    </submittedName>
</protein>
<proteinExistence type="predicted"/>
<name>A0ABD0V6T2_DENTH</name>
<keyword evidence="3" id="KW-1185">Reference proteome</keyword>
<keyword evidence="1" id="KW-0472">Membrane</keyword>
<dbReference type="AlphaFoldDB" id="A0ABD0V6T2"/>
<dbReference type="EMBL" id="JANQDX010000008">
    <property type="protein sequence ID" value="KAL0920446.1"/>
    <property type="molecule type" value="Genomic_DNA"/>
</dbReference>
<feature type="transmembrane region" description="Helical" evidence="1">
    <location>
        <begin position="60"/>
        <end position="81"/>
    </location>
</feature>
<dbReference type="Proteomes" id="UP001552299">
    <property type="component" value="Unassembled WGS sequence"/>
</dbReference>
<feature type="transmembrane region" description="Helical" evidence="1">
    <location>
        <begin position="87"/>
        <end position="110"/>
    </location>
</feature>
<gene>
    <name evidence="2" type="ORF">M5K25_009584</name>
</gene>